<evidence type="ECO:0000256" key="2">
    <source>
        <dbReference type="ARBA" id="ARBA00023242"/>
    </source>
</evidence>
<feature type="coiled-coil region" evidence="5">
    <location>
        <begin position="466"/>
        <end position="745"/>
    </location>
</feature>
<accession>A0A2G5DLY5</accession>
<feature type="compositionally biased region" description="Basic and acidic residues" evidence="6">
    <location>
        <begin position="1038"/>
        <end position="1050"/>
    </location>
</feature>
<dbReference type="EMBL" id="KZ305034">
    <property type="protein sequence ID" value="PIA44267.1"/>
    <property type="molecule type" value="Genomic_DNA"/>
</dbReference>
<dbReference type="InParanoid" id="A0A2G5DLY5"/>
<feature type="coiled-coil region" evidence="5">
    <location>
        <begin position="292"/>
        <end position="350"/>
    </location>
</feature>
<dbReference type="STRING" id="218851.A0A2G5DLY5"/>
<evidence type="ECO:0000256" key="3">
    <source>
        <dbReference type="ARBA" id="ARBA00024186"/>
    </source>
</evidence>
<dbReference type="AlphaFoldDB" id="A0A2G5DLY5"/>
<feature type="region of interest" description="Disordered" evidence="6">
    <location>
        <begin position="803"/>
        <end position="827"/>
    </location>
</feature>
<dbReference type="InterPro" id="IPR040418">
    <property type="entry name" value="CRWN"/>
</dbReference>
<gene>
    <name evidence="7" type="ORF">AQUCO_01700100v1</name>
</gene>
<organism evidence="7 8">
    <name type="scientific">Aquilegia coerulea</name>
    <name type="common">Rocky mountain columbine</name>
    <dbReference type="NCBI Taxonomy" id="218851"/>
    <lineage>
        <taxon>Eukaryota</taxon>
        <taxon>Viridiplantae</taxon>
        <taxon>Streptophyta</taxon>
        <taxon>Embryophyta</taxon>
        <taxon>Tracheophyta</taxon>
        <taxon>Spermatophyta</taxon>
        <taxon>Magnoliopsida</taxon>
        <taxon>Ranunculales</taxon>
        <taxon>Ranunculaceae</taxon>
        <taxon>Thalictroideae</taxon>
        <taxon>Aquilegia</taxon>
    </lineage>
</organism>
<keyword evidence="8" id="KW-1185">Reference proteome</keyword>
<protein>
    <submittedName>
        <fullName evidence="7">Uncharacterized protein</fullName>
    </submittedName>
</protein>
<dbReference type="GO" id="GO:0005652">
    <property type="term" value="C:nuclear lamina"/>
    <property type="evidence" value="ECO:0007669"/>
    <property type="project" value="UniProtKB-SubCell"/>
</dbReference>
<name>A0A2G5DLY5_AQUCA</name>
<keyword evidence="2" id="KW-0539">Nucleus</keyword>
<feature type="coiled-coil region" evidence="5">
    <location>
        <begin position="176"/>
        <end position="231"/>
    </location>
</feature>
<feature type="coiled-coil region" evidence="5">
    <location>
        <begin position="374"/>
        <end position="426"/>
    </location>
</feature>
<proteinExistence type="inferred from homology"/>
<feature type="region of interest" description="Disordered" evidence="6">
    <location>
        <begin position="953"/>
        <end position="1081"/>
    </location>
</feature>
<keyword evidence="1 5" id="KW-0175">Coiled coil</keyword>
<evidence type="ECO:0000256" key="4">
    <source>
        <dbReference type="ARBA" id="ARBA00024208"/>
    </source>
</evidence>
<evidence type="ECO:0000313" key="8">
    <source>
        <dbReference type="Proteomes" id="UP000230069"/>
    </source>
</evidence>
<feature type="compositionally biased region" description="Basic and acidic residues" evidence="6">
    <location>
        <begin position="1"/>
        <end position="10"/>
    </location>
</feature>
<evidence type="ECO:0000256" key="1">
    <source>
        <dbReference type="ARBA" id="ARBA00023054"/>
    </source>
</evidence>
<dbReference type="PANTHER" id="PTHR31908">
    <property type="entry name" value="PROTEIN CROWDED NUCLEI 4"/>
    <property type="match status" value="1"/>
</dbReference>
<comment type="subcellular location">
    <subcellularLocation>
        <location evidence="3">Nucleus lamina</location>
    </subcellularLocation>
</comment>
<comment type="similarity">
    <text evidence="4">Belongs to the CRWN family.</text>
</comment>
<sequence length="1081" mass="124612">MTSSYQKERLSITPFSKVGGGGGGSSSDVRVLDLVSTPISGNGTSSVDEGLSSRLRETGFDEDSIKRKDRTALIAYITKLESEVFDYQHHMGLLLMEKKDWSSKYEQVKASADSDIMKYKLEQAALLSALAEANKREESLKKSLAIEKECLTNIEKSLHEMRAENAGNKIAVESKMAEACSMLENAQKKFAEAEAKRHAAELLQREASQYHRLAERKLHEVEEREDSLRRHTLSFKSECDAKEKQISLERQSLCERQRIFQQEQERLLDGQALLSQREKYISEKHQELGTLEKASEDMKSKIENELKALNKEKTDLNMKLAALSTREEAVREREAMLDKKEAELLCAQEKFASKEHDEIQKLVAKHETALEIRKVELEKEMEQKRMSMEDELETKRRASELKEVDLRQLEEMILEKEQELDKQSSFLLEKEKDVTERLKSLQTKEENLCADQQARELEKIYIQEEKEQIKSMKVDLEKSLDILENKRKEVEEAQVKLDADKHEMNEVQVLEMRLKDELDSIRAQKLDLLTEAENLKAEKSKFEIEWELIDEKRDELRNEAERISEERKVVSKFLKDERDRLKAEKDALEEKFKNDLESLSHEREDFTSKMERERSEWFSKIQLEQANFVQDVELQKIDLENRIRKRRDEIESYLREKEEAFEQEKAKELRYISSQKEMLAKEWENVKVEIKRLDSERKETTLDREQREKELAELKNSVEELEIQRKKLKEQRELLQADREKINVQIQHLTQLENLKVTSENLGLSEIEETDCNLTRRDLPARISLGLQTISADGEVELLTSNEPPTGCLSPSLLPKQSQGSVPPPTSSPFSWISEKIFRRSPEKSSIKHKEKSHGNEGAKLLEDKYLQKNMKVVLAQLKNVQDKSDMLEQNMSKVGEERMDSIFGRVQPANYDSEEPKVILEVPSADEIVKGGNNLECEIGTEVNEDILYPDDGLLAGRKRGSPFPDHFDPSLEETRDKKKRRKGKHSPEFLLEETTSNCDASILEEKDVTSPDQVRSPIEIDDCVDGSQAPTGGLTEGKDDETSTEPEKLVCSQNMLLASPQADLEGLGTDGNPCTQSRE</sequence>
<dbReference type="FunCoup" id="A0A2G5DLY5">
    <property type="interactions" value="2"/>
</dbReference>
<dbReference type="PANTHER" id="PTHR31908:SF2">
    <property type="entry name" value="PROTEIN CROWDED NUCLEI 4"/>
    <property type="match status" value="1"/>
</dbReference>
<evidence type="ECO:0000256" key="6">
    <source>
        <dbReference type="SAM" id="MobiDB-lite"/>
    </source>
</evidence>
<evidence type="ECO:0000313" key="7">
    <source>
        <dbReference type="EMBL" id="PIA44267.1"/>
    </source>
</evidence>
<feature type="compositionally biased region" description="Basic and acidic residues" evidence="6">
    <location>
        <begin position="967"/>
        <end position="978"/>
    </location>
</feature>
<dbReference type="Proteomes" id="UP000230069">
    <property type="component" value="Unassembled WGS sequence"/>
</dbReference>
<evidence type="ECO:0000256" key="5">
    <source>
        <dbReference type="SAM" id="Coils"/>
    </source>
</evidence>
<dbReference type="OrthoDB" id="673795at2759"/>
<dbReference type="GO" id="GO:0006997">
    <property type="term" value="P:nucleus organization"/>
    <property type="evidence" value="ECO:0007669"/>
    <property type="project" value="InterPro"/>
</dbReference>
<feature type="region of interest" description="Disordered" evidence="6">
    <location>
        <begin position="1"/>
        <end position="26"/>
    </location>
</feature>
<feature type="coiled-coil region" evidence="5">
    <location>
        <begin position="871"/>
        <end position="898"/>
    </location>
</feature>
<reference evidence="7 8" key="1">
    <citation type="submission" date="2017-09" db="EMBL/GenBank/DDBJ databases">
        <title>WGS assembly of Aquilegia coerulea Goldsmith.</title>
        <authorList>
            <person name="Hodges S."/>
            <person name="Kramer E."/>
            <person name="Nordborg M."/>
            <person name="Tomkins J."/>
            <person name="Borevitz J."/>
            <person name="Derieg N."/>
            <person name="Yan J."/>
            <person name="Mihaltcheva S."/>
            <person name="Hayes R.D."/>
            <person name="Rokhsar D."/>
        </authorList>
    </citation>
    <scope>NUCLEOTIDE SEQUENCE [LARGE SCALE GENOMIC DNA]</scope>
    <source>
        <strain evidence="8">cv. Goldsmith</strain>
    </source>
</reference>